<keyword evidence="4" id="KW-1185">Reference proteome</keyword>
<feature type="region of interest" description="Disordered" evidence="1">
    <location>
        <begin position="150"/>
        <end position="170"/>
    </location>
</feature>
<dbReference type="Proteomes" id="UP001189429">
    <property type="component" value="Unassembled WGS sequence"/>
</dbReference>
<reference evidence="3" key="1">
    <citation type="submission" date="2023-10" db="EMBL/GenBank/DDBJ databases">
        <authorList>
            <person name="Chen Y."/>
            <person name="Shah S."/>
            <person name="Dougan E. K."/>
            <person name="Thang M."/>
            <person name="Chan C."/>
        </authorList>
    </citation>
    <scope>NUCLEOTIDE SEQUENCE [LARGE SCALE GENOMIC DNA]</scope>
</reference>
<feature type="domain" description="Reverse transcriptase Ty1/copia-type" evidence="2">
    <location>
        <begin position="714"/>
        <end position="860"/>
    </location>
</feature>
<protein>
    <recommendedName>
        <fullName evidence="2">Reverse transcriptase Ty1/copia-type domain-containing protein</fullName>
    </recommendedName>
</protein>
<evidence type="ECO:0000313" key="3">
    <source>
        <dbReference type="EMBL" id="CAK0869402.1"/>
    </source>
</evidence>
<evidence type="ECO:0000256" key="1">
    <source>
        <dbReference type="SAM" id="MobiDB-lite"/>
    </source>
</evidence>
<dbReference type="EMBL" id="CAUYUJ010016845">
    <property type="protein sequence ID" value="CAK0869402.1"/>
    <property type="molecule type" value="Genomic_DNA"/>
</dbReference>
<evidence type="ECO:0000313" key="4">
    <source>
        <dbReference type="Proteomes" id="UP001189429"/>
    </source>
</evidence>
<organism evidence="3 4">
    <name type="scientific">Prorocentrum cordatum</name>
    <dbReference type="NCBI Taxonomy" id="2364126"/>
    <lineage>
        <taxon>Eukaryota</taxon>
        <taxon>Sar</taxon>
        <taxon>Alveolata</taxon>
        <taxon>Dinophyceae</taxon>
        <taxon>Prorocentrales</taxon>
        <taxon>Prorocentraceae</taxon>
        <taxon>Prorocentrum</taxon>
    </lineage>
</organism>
<dbReference type="Gene3D" id="3.30.420.10">
    <property type="entry name" value="Ribonuclease H-like superfamily/Ribonuclease H"/>
    <property type="match status" value="1"/>
</dbReference>
<gene>
    <name evidence="3" type="ORF">PCOR1329_LOCUS55759</name>
</gene>
<dbReference type="Pfam" id="PF07727">
    <property type="entry name" value="RVT_2"/>
    <property type="match status" value="1"/>
</dbReference>
<dbReference type="InterPro" id="IPR036397">
    <property type="entry name" value="RNaseH_sf"/>
</dbReference>
<sequence>MTRKRRLQAIKEYKGKVQLVHDQVAQGRRAHWEWPIKCEGWGHAMIRQMIEDCSMTAVKVAGCQLGVKNEKGGPLLKEWLIAATSPKIAARMATECPGGHRHGELVGGGLTASTSYCAGEFARGAARAMIEEAAPDYHEFLRSMSTENETNGHAFAGRRGSNSPAEDPGSKECQKIMQWLTSVHRGPGHSSKASMLNALKRKGVSSMVLRVAPDFHCEACEEANNHRLTHPPVSLEAVPPKWKQIQADQFKRGHPRTKLKAKLSLIIDENCKVRVTQLLYHMVGQERHRNPVWADLKNFYEERWLPYFGKPRRVKVDPEGSWISEQAAQHFDSDSIGCEPIPGQAHWRISLAEEAIQATKGAMGKLVTESPDMSTEEALARAAAAGNSREDVRGHSPLQHALGGAPDLDGHVFESDFDELPCVEAQRVDKEYGENYMRMCAAEQECLRQAHLRRLSRAEYAKNHALKAAAPGMWARYFRKEKGEVKCRFKGLARVLAAETSRPADGDLGANATLHPGRAGPVVWLVRAGRIIKVDLCQIRAASAREIACAEVMAGKGTPWTVNTFMNQAMRQEYLDFSGHDPAEQDEELASWDGGVASIAKAARAAQAEDAMMERAALMAKASPDARSFWARRGASLEISVELPLAGKPLKQATRHMRTYMAGQLKRGKREISERTLAPEEVRRFGVAKATEVNNCVISSVLESLPPGVTPPPEDAVRTRWILEWKMDETTSGKKPKARIAVLGYIDPECEHRPTTAPTMTRTSRHLVLQAMAWLGLKGYKAGVTGAFTQNREIKHDLFVIPVKELAVALGMPEGVAMRLRKAVYGLVEAAIEWFMTVSEALEEFGWAQMRMDPCVWVLYGQSHGQDTSFTKEALGQFTGSEVLGELIAAKGNLDIVATAGSRVDDFLLGGKEADPRWIEARKKFEERFKWKAWETDEFMQT</sequence>
<comment type="caution">
    <text evidence="3">The sequence shown here is derived from an EMBL/GenBank/DDBJ whole genome shotgun (WGS) entry which is preliminary data.</text>
</comment>
<name>A0ABN9VBQ9_9DINO</name>
<accession>A0ABN9VBQ9</accession>
<proteinExistence type="predicted"/>
<dbReference type="InterPro" id="IPR013103">
    <property type="entry name" value="RVT_2"/>
</dbReference>
<evidence type="ECO:0000259" key="2">
    <source>
        <dbReference type="Pfam" id="PF07727"/>
    </source>
</evidence>